<dbReference type="Pfam" id="PF13026">
    <property type="entry name" value="DUF3887"/>
    <property type="match status" value="1"/>
</dbReference>
<dbReference type="SUPFAM" id="SSF53474">
    <property type="entry name" value="alpha/beta-Hydrolases"/>
    <property type="match status" value="1"/>
</dbReference>
<keyword evidence="2" id="KW-0732">Signal</keyword>
<dbReference type="InterPro" id="IPR000073">
    <property type="entry name" value="AB_hydrolase_1"/>
</dbReference>
<dbReference type="InterPro" id="IPR053145">
    <property type="entry name" value="AB_hydrolase_Est10"/>
</dbReference>
<evidence type="ECO:0000256" key="2">
    <source>
        <dbReference type="SAM" id="SignalP"/>
    </source>
</evidence>
<dbReference type="Gene3D" id="3.10.450.590">
    <property type="match status" value="1"/>
</dbReference>
<dbReference type="Pfam" id="PF12697">
    <property type="entry name" value="Abhydrolase_6"/>
    <property type="match status" value="1"/>
</dbReference>
<dbReference type="EMBL" id="CP063845">
    <property type="protein sequence ID" value="UFP95993.1"/>
    <property type="molecule type" value="Genomic_DNA"/>
</dbReference>
<dbReference type="InterPro" id="IPR002471">
    <property type="entry name" value="Pept_S9_AS"/>
</dbReference>
<evidence type="ECO:0000313" key="6">
    <source>
        <dbReference type="Proteomes" id="UP001054846"/>
    </source>
</evidence>
<proteinExistence type="predicted"/>
<evidence type="ECO:0000313" key="5">
    <source>
        <dbReference type="EMBL" id="UFP95993.1"/>
    </source>
</evidence>
<keyword evidence="1 5" id="KW-0378">Hydrolase</keyword>
<sequence>MLQPSLWICALLFLLAAPLFAQKVPTDPTALASRLIEQLAKEDFTGASERFNDRLKVALPPDKLATAWKLITEQAGPFKKILKTRTEKDRQYDVVIITCAFEKANLDAKVAYDAQQKVAGLLFSPAVSSDLPTYVRPASYREEDVQLPGGLPGTLAVPIEAKAPLPAVVLLHGSGPGDRDQTLGPNKPFRDIALGLASRGIASLRYDKRTRVRPEQFQNATYTVREEILDDARSALTLLRVRPEVDRRRLFVLGHSLGGMLLPRLAREESEVAGLIVLAAPARPFADVLTDQLDYLSAVSTSEVEKAQLAALKQQAERLRDPGLSEATPAAQLPSGVPASYWLDLRPYDPPATARTLQTPMLILQGERDYQVTRTDFELWKRVLAGRSNVKFNLYAQLNHLFMAGEGQILPSEYLTSSHVAQVVIDDLAKWITSSAGKRP</sequence>
<reference evidence="5 6" key="1">
    <citation type="journal article" date="2021" name="Genome Biol. Evol.">
        <title>Complete Genome Sequencing of a Novel Gloeobacter Species from a Waterfall Cave in Mexico.</title>
        <authorList>
            <person name="Saw J.H."/>
            <person name="Cardona T."/>
            <person name="Montejano G."/>
        </authorList>
    </citation>
    <scope>NUCLEOTIDE SEQUENCE [LARGE SCALE GENOMIC DNA]</scope>
    <source>
        <strain evidence="5">MG652769</strain>
    </source>
</reference>
<dbReference type="PROSITE" id="PS00708">
    <property type="entry name" value="PRO_ENDOPEP_SER"/>
    <property type="match status" value="1"/>
</dbReference>
<feature type="signal peptide" evidence="2">
    <location>
        <begin position="1"/>
        <end position="21"/>
    </location>
</feature>
<dbReference type="Proteomes" id="UP001054846">
    <property type="component" value="Chromosome"/>
</dbReference>
<evidence type="ECO:0000259" key="4">
    <source>
        <dbReference type="Pfam" id="PF13026"/>
    </source>
</evidence>
<gene>
    <name evidence="5" type="ORF">ISF26_07200</name>
</gene>
<feature type="chain" id="PRO_5047154027" evidence="2">
    <location>
        <begin position="22"/>
        <end position="440"/>
    </location>
</feature>
<dbReference type="GO" id="GO:0016787">
    <property type="term" value="F:hydrolase activity"/>
    <property type="evidence" value="ECO:0007669"/>
    <property type="project" value="UniProtKB-KW"/>
</dbReference>
<accession>A0ABY3PQL4</accession>
<dbReference type="Gene3D" id="3.40.50.1820">
    <property type="entry name" value="alpha/beta hydrolase"/>
    <property type="match status" value="1"/>
</dbReference>
<name>A0ABY3PQL4_9CYAN</name>
<dbReference type="RefSeq" id="WP_230843235.1">
    <property type="nucleotide sequence ID" value="NZ_CP063845.1"/>
</dbReference>
<organism evidence="5 6">
    <name type="scientific">Gloeobacter morelensis MG652769</name>
    <dbReference type="NCBI Taxonomy" id="2781736"/>
    <lineage>
        <taxon>Bacteria</taxon>
        <taxon>Bacillati</taxon>
        <taxon>Cyanobacteriota</taxon>
        <taxon>Cyanophyceae</taxon>
        <taxon>Gloeobacterales</taxon>
        <taxon>Gloeobacteraceae</taxon>
        <taxon>Gloeobacter</taxon>
        <taxon>Gloeobacter morelensis</taxon>
    </lineage>
</organism>
<feature type="domain" description="AB hydrolase-1" evidence="3">
    <location>
        <begin position="168"/>
        <end position="385"/>
    </location>
</feature>
<evidence type="ECO:0000256" key="1">
    <source>
        <dbReference type="ARBA" id="ARBA00022801"/>
    </source>
</evidence>
<dbReference type="PANTHER" id="PTHR43265:SF1">
    <property type="entry name" value="ESTERASE ESTD"/>
    <property type="match status" value="1"/>
</dbReference>
<feature type="domain" description="DUF3887" evidence="4">
    <location>
        <begin position="32"/>
        <end position="121"/>
    </location>
</feature>
<protein>
    <submittedName>
        <fullName evidence="5">Alpha/beta fold hydrolase</fullName>
    </submittedName>
</protein>
<dbReference type="PANTHER" id="PTHR43265">
    <property type="entry name" value="ESTERASE ESTD"/>
    <property type="match status" value="1"/>
</dbReference>
<evidence type="ECO:0000259" key="3">
    <source>
        <dbReference type="Pfam" id="PF12697"/>
    </source>
</evidence>
<dbReference type="InterPro" id="IPR029058">
    <property type="entry name" value="AB_hydrolase_fold"/>
</dbReference>
<dbReference type="InterPro" id="IPR024981">
    <property type="entry name" value="DUF3887"/>
</dbReference>
<keyword evidence="6" id="KW-1185">Reference proteome</keyword>